<evidence type="ECO:0000256" key="14">
    <source>
        <dbReference type="SAM" id="SignalP"/>
    </source>
</evidence>
<dbReference type="GO" id="GO:0005886">
    <property type="term" value="C:plasma membrane"/>
    <property type="evidence" value="ECO:0007669"/>
    <property type="project" value="UniProtKB-SubCell"/>
</dbReference>
<evidence type="ECO:0000313" key="17">
    <source>
        <dbReference type="Proteomes" id="UP000198284"/>
    </source>
</evidence>
<evidence type="ECO:0000256" key="8">
    <source>
        <dbReference type="ARBA" id="ARBA00022723"/>
    </source>
</evidence>
<dbReference type="GO" id="GO:0022904">
    <property type="term" value="P:respiratory electron transport chain"/>
    <property type="evidence" value="ECO:0007669"/>
    <property type="project" value="InterPro"/>
</dbReference>
<comment type="subcellular location">
    <subcellularLocation>
        <location evidence="2">Cell membrane</location>
        <topology evidence="2">Multi-pass membrane protein</topology>
    </subcellularLocation>
</comment>
<evidence type="ECO:0000256" key="13">
    <source>
        <dbReference type="SAM" id="Phobius"/>
    </source>
</evidence>
<evidence type="ECO:0000256" key="9">
    <source>
        <dbReference type="ARBA" id="ARBA00022982"/>
    </source>
</evidence>
<feature type="transmembrane region" description="Helical" evidence="13">
    <location>
        <begin position="121"/>
        <end position="139"/>
    </location>
</feature>
<reference evidence="16 17" key="1">
    <citation type="submission" date="2017-06" db="EMBL/GenBank/DDBJ databases">
        <authorList>
            <person name="Kim H.J."/>
            <person name="Triplett B.A."/>
        </authorList>
    </citation>
    <scope>NUCLEOTIDE SEQUENCE [LARGE SCALE GENOMIC DNA]</scope>
    <source>
        <strain evidence="16 17">U15</strain>
    </source>
</reference>
<dbReference type="RefSeq" id="WP_089397285.1">
    <property type="nucleotide sequence ID" value="NZ_FZOT01000001.1"/>
</dbReference>
<evidence type="ECO:0000256" key="4">
    <source>
        <dbReference type="ARBA" id="ARBA00022448"/>
    </source>
</evidence>
<accession>A0A239BRC1</accession>
<evidence type="ECO:0000256" key="5">
    <source>
        <dbReference type="ARBA" id="ARBA00022475"/>
    </source>
</evidence>
<dbReference type="NCBIfam" id="TIGR01583">
    <property type="entry name" value="formate-DH-gamm"/>
    <property type="match status" value="1"/>
</dbReference>
<dbReference type="OrthoDB" id="9790598at2"/>
<keyword evidence="4" id="KW-0813">Transport</keyword>
<keyword evidence="7 13" id="KW-0812">Transmembrane</keyword>
<dbReference type="Pfam" id="PF01292">
    <property type="entry name" value="Ni_hydr_CYTB"/>
    <property type="match status" value="1"/>
</dbReference>
<keyword evidence="12 13" id="KW-0472">Membrane</keyword>
<keyword evidence="6" id="KW-0349">Heme</keyword>
<dbReference type="GO" id="GO:0046872">
    <property type="term" value="F:metal ion binding"/>
    <property type="evidence" value="ECO:0007669"/>
    <property type="project" value="UniProtKB-KW"/>
</dbReference>
<evidence type="ECO:0000256" key="11">
    <source>
        <dbReference type="ARBA" id="ARBA00023004"/>
    </source>
</evidence>
<protein>
    <submittedName>
        <fullName evidence="16">Formate dehydrogenase gamma subunit</fullName>
    </submittedName>
</protein>
<gene>
    <name evidence="16" type="ORF">SAMN06265795_10141</name>
</gene>
<dbReference type="GO" id="GO:0009061">
    <property type="term" value="P:anaerobic respiration"/>
    <property type="evidence" value="ECO:0007669"/>
    <property type="project" value="TreeGrafter"/>
</dbReference>
<dbReference type="InterPro" id="IPR051817">
    <property type="entry name" value="FDH_cytochrome_b556_subunit"/>
</dbReference>
<dbReference type="InterPro" id="IPR006471">
    <property type="entry name" value="Formate_DH_gsu"/>
</dbReference>
<name>A0A239BRC1_9BURK</name>
<dbReference type="GO" id="GO:0009326">
    <property type="term" value="C:formate dehydrogenase complex"/>
    <property type="evidence" value="ECO:0007669"/>
    <property type="project" value="InterPro"/>
</dbReference>
<proteinExistence type="inferred from homology"/>
<feature type="chain" id="PRO_5011991866" evidence="14">
    <location>
        <begin position="25"/>
        <end position="376"/>
    </location>
</feature>
<evidence type="ECO:0000256" key="12">
    <source>
        <dbReference type="ARBA" id="ARBA00023136"/>
    </source>
</evidence>
<dbReference type="InterPro" id="IPR011577">
    <property type="entry name" value="Cyt_b561_bac/Ni-Hgenase"/>
</dbReference>
<dbReference type="EMBL" id="FZOT01000001">
    <property type="protein sequence ID" value="SNS10520.1"/>
    <property type="molecule type" value="Genomic_DNA"/>
</dbReference>
<feature type="signal peptide" evidence="14">
    <location>
        <begin position="1"/>
        <end position="24"/>
    </location>
</feature>
<keyword evidence="14" id="KW-0732">Signal</keyword>
<evidence type="ECO:0000256" key="1">
    <source>
        <dbReference type="ARBA" id="ARBA00001971"/>
    </source>
</evidence>
<evidence type="ECO:0000313" key="16">
    <source>
        <dbReference type="EMBL" id="SNS10520.1"/>
    </source>
</evidence>
<feature type="transmembrane region" description="Helical" evidence="13">
    <location>
        <begin position="301"/>
        <end position="323"/>
    </location>
</feature>
<dbReference type="InterPro" id="IPR016174">
    <property type="entry name" value="Di-haem_cyt_TM"/>
</dbReference>
<keyword evidence="11" id="KW-0408">Iron</keyword>
<keyword evidence="5" id="KW-1003">Cell membrane</keyword>
<organism evidence="16 17">
    <name type="scientific">Noviherbaspirillum humi</name>
    <dbReference type="NCBI Taxonomy" id="1688639"/>
    <lineage>
        <taxon>Bacteria</taxon>
        <taxon>Pseudomonadati</taxon>
        <taxon>Pseudomonadota</taxon>
        <taxon>Betaproteobacteria</taxon>
        <taxon>Burkholderiales</taxon>
        <taxon>Oxalobacteraceae</taxon>
        <taxon>Noviherbaspirillum</taxon>
    </lineage>
</organism>
<keyword evidence="8" id="KW-0479">Metal-binding</keyword>
<feature type="domain" description="Cytochrome b561 bacterial/Ni-hydrogenase" evidence="15">
    <location>
        <begin position="156"/>
        <end position="332"/>
    </location>
</feature>
<dbReference type="Gene3D" id="1.20.950.20">
    <property type="entry name" value="Transmembrane di-heme cytochromes, Chain C"/>
    <property type="match status" value="1"/>
</dbReference>
<evidence type="ECO:0000256" key="3">
    <source>
        <dbReference type="ARBA" id="ARBA00010747"/>
    </source>
</evidence>
<dbReference type="GO" id="GO:0009055">
    <property type="term" value="F:electron transfer activity"/>
    <property type="evidence" value="ECO:0007669"/>
    <property type="project" value="InterPro"/>
</dbReference>
<keyword evidence="17" id="KW-1185">Reference proteome</keyword>
<dbReference type="SUPFAM" id="SSF81342">
    <property type="entry name" value="Transmembrane di-heme cytochromes"/>
    <property type="match status" value="1"/>
</dbReference>
<evidence type="ECO:0000259" key="15">
    <source>
        <dbReference type="Pfam" id="PF01292"/>
    </source>
</evidence>
<comment type="similarity">
    <text evidence="3">Belongs to the formate dehydrogenase gamma subunit family.</text>
</comment>
<keyword evidence="10 13" id="KW-1133">Transmembrane helix</keyword>
<keyword evidence="9" id="KW-0249">Electron transport</keyword>
<dbReference type="AlphaFoldDB" id="A0A239BRC1"/>
<dbReference type="PANTHER" id="PTHR30074">
    <property type="entry name" value="FORMATE DEHYDROGENASE, NITRATE-INDUCIBLE, CYTOCHROME B556 FDN SUBUNIT"/>
    <property type="match status" value="1"/>
</dbReference>
<sequence length="376" mass="40706">MKTCLASLALGAALLTASVGGAFAQEAAKPAAQPIPAAAPAPAVESVDIMKQNQAERSRDQPGNNAPVWRAVKEGQQHYSSLPAPEAGVLIQAKEQFPGQARATSAGEAWRQYRNGPLTSYGGWLLILAVLGIAAVYLLRGQIKLNAPRTGRLIERFTSLERVTHWTMALSFLALALTGLTMLFGKHVLMPLFGHTLFGWLAYACKNVHNFVGPLFTASVIVFFVMFVRDNLPGKGDLDWLKKLGGARGHASAGRFNAGEKIWFWGGVTVLGLIVSGSGFVLDKIVPNLEYTRALMQYANVIHLVAAVLVFAMSLAHIYIGTIGMEGAYDAMRTGYVDDAWAKEHHDLWYEQIEKGEIPRVRTAEGAKVIQPAKAV</sequence>
<feature type="transmembrane region" description="Helical" evidence="13">
    <location>
        <begin position="208"/>
        <end position="228"/>
    </location>
</feature>
<feature type="transmembrane region" description="Helical" evidence="13">
    <location>
        <begin position="166"/>
        <end position="188"/>
    </location>
</feature>
<comment type="cofactor">
    <cofactor evidence="1">
        <name>heme</name>
        <dbReference type="ChEBI" id="CHEBI:30413"/>
    </cofactor>
</comment>
<dbReference type="GO" id="GO:0008863">
    <property type="term" value="F:formate dehydrogenase (NAD+) activity"/>
    <property type="evidence" value="ECO:0007669"/>
    <property type="project" value="InterPro"/>
</dbReference>
<dbReference type="Proteomes" id="UP000198284">
    <property type="component" value="Unassembled WGS sequence"/>
</dbReference>
<feature type="transmembrane region" description="Helical" evidence="13">
    <location>
        <begin position="262"/>
        <end position="281"/>
    </location>
</feature>
<evidence type="ECO:0000256" key="10">
    <source>
        <dbReference type="ARBA" id="ARBA00022989"/>
    </source>
</evidence>
<evidence type="ECO:0000256" key="2">
    <source>
        <dbReference type="ARBA" id="ARBA00004651"/>
    </source>
</evidence>
<dbReference type="PANTHER" id="PTHR30074:SF6">
    <property type="entry name" value="FORMATE DEHYDROGENASE GAMMA SUBUNIT"/>
    <property type="match status" value="1"/>
</dbReference>
<evidence type="ECO:0000256" key="7">
    <source>
        <dbReference type="ARBA" id="ARBA00022692"/>
    </source>
</evidence>
<evidence type="ECO:0000256" key="6">
    <source>
        <dbReference type="ARBA" id="ARBA00022617"/>
    </source>
</evidence>
<dbReference type="GO" id="GO:0015944">
    <property type="term" value="P:formate oxidation"/>
    <property type="evidence" value="ECO:0007669"/>
    <property type="project" value="TreeGrafter"/>
</dbReference>
<dbReference type="GO" id="GO:0036397">
    <property type="term" value="F:formate dehydrogenase (quinone) activity"/>
    <property type="evidence" value="ECO:0007669"/>
    <property type="project" value="TreeGrafter"/>
</dbReference>